<feature type="transmembrane region" description="Helical" evidence="1">
    <location>
        <begin position="227"/>
        <end position="250"/>
    </location>
</feature>
<organism evidence="2 3">
    <name type="scientific">Dawidia cretensis</name>
    <dbReference type="NCBI Taxonomy" id="2782350"/>
    <lineage>
        <taxon>Bacteria</taxon>
        <taxon>Pseudomonadati</taxon>
        <taxon>Bacteroidota</taxon>
        <taxon>Cytophagia</taxon>
        <taxon>Cytophagales</taxon>
        <taxon>Chryseotaleaceae</taxon>
        <taxon>Dawidia</taxon>
    </lineage>
</organism>
<feature type="transmembrane region" description="Helical" evidence="1">
    <location>
        <begin position="170"/>
        <end position="191"/>
    </location>
</feature>
<protein>
    <submittedName>
        <fullName evidence="2">Uncharacterized protein</fullName>
    </submittedName>
</protein>
<reference evidence="2 3" key="1">
    <citation type="submission" date="2021-05" db="EMBL/GenBank/DDBJ databases">
        <title>A Polyphasic approach of four new species of the genus Ohtaekwangia: Ohtaekwangia histidinii sp. nov., Ohtaekwangia cretensis sp. nov., Ohtaekwangia indiensis sp. nov., Ohtaekwangia reichenbachii sp. nov. from diverse environment.</title>
        <authorList>
            <person name="Octaviana S."/>
        </authorList>
    </citation>
    <scope>NUCLEOTIDE SEQUENCE [LARGE SCALE GENOMIC DNA]</scope>
    <source>
        <strain evidence="2 3">PWU5</strain>
    </source>
</reference>
<feature type="transmembrane region" description="Helical" evidence="1">
    <location>
        <begin position="272"/>
        <end position="293"/>
    </location>
</feature>
<evidence type="ECO:0000313" key="2">
    <source>
        <dbReference type="EMBL" id="MBT1710029.1"/>
    </source>
</evidence>
<evidence type="ECO:0000313" key="3">
    <source>
        <dbReference type="Proteomes" id="UP001319080"/>
    </source>
</evidence>
<keyword evidence="1" id="KW-0812">Transmembrane</keyword>
<gene>
    <name evidence="2" type="ORF">KK062_17415</name>
</gene>
<sequence>MLFPKAKKIARTLGWHKTENSVFGFYKGYSFTIGDGPLLGNPQYKYVEADMGTLTGEQRQQLWETLTKNKKILRFTKFEISQRTVYIQFIEVWRFTKSKTVYALLDFLAAQFATIGAMAGDTCSTCNSRDGVVAYNQSETGVMLCQQCFSIKEKELGQQERQNLLEEKNYIAGFVGSILFSAPGIVAWVLLAVYLERMAAVMALLIAFLGVKGYVFFKGKQGPAMKYVIVLSNIVCILLANYITIGTLLYREGLEIPDILDLFLHGDEVKDVLFRSIGMSATLAVIVWISLLSSLKAVKLQIRLAEKVV</sequence>
<keyword evidence="3" id="KW-1185">Reference proteome</keyword>
<keyword evidence="1" id="KW-0472">Membrane</keyword>
<name>A0AAP2E1Y4_9BACT</name>
<dbReference type="EMBL" id="JAHESE010000018">
    <property type="protein sequence ID" value="MBT1710029.1"/>
    <property type="molecule type" value="Genomic_DNA"/>
</dbReference>
<keyword evidence="1" id="KW-1133">Transmembrane helix</keyword>
<proteinExistence type="predicted"/>
<dbReference type="RefSeq" id="WP_254085606.1">
    <property type="nucleotide sequence ID" value="NZ_JAHESE010000018.1"/>
</dbReference>
<evidence type="ECO:0000256" key="1">
    <source>
        <dbReference type="SAM" id="Phobius"/>
    </source>
</evidence>
<feature type="transmembrane region" description="Helical" evidence="1">
    <location>
        <begin position="197"/>
        <end position="215"/>
    </location>
</feature>
<dbReference type="AlphaFoldDB" id="A0AAP2E1Y4"/>
<dbReference type="Proteomes" id="UP001319080">
    <property type="component" value="Unassembled WGS sequence"/>
</dbReference>
<comment type="caution">
    <text evidence="2">The sequence shown here is derived from an EMBL/GenBank/DDBJ whole genome shotgun (WGS) entry which is preliminary data.</text>
</comment>
<accession>A0AAP2E1Y4</accession>